<name>A0A672I024_SALFA</name>
<dbReference type="Pfam" id="PF12001">
    <property type="entry name" value="DUF3496"/>
    <property type="match status" value="1"/>
</dbReference>
<accession>A0A672I024</accession>
<dbReference type="InParanoid" id="A0A672I024"/>
<keyword evidence="7" id="KW-1185">Reference proteome</keyword>
<dbReference type="PANTHER" id="PTHR22245:SF3">
    <property type="entry name" value="COILED-COIL DOMAIN-CONTAINING PROTEIN 144A-RELATED"/>
    <property type="match status" value="1"/>
</dbReference>
<dbReference type="AlphaFoldDB" id="A0A672I024"/>
<feature type="domain" description="DUF3496" evidence="4">
    <location>
        <begin position="335"/>
        <end position="409"/>
    </location>
</feature>
<dbReference type="InterPro" id="IPR021885">
    <property type="entry name" value="DUF3496"/>
</dbReference>
<feature type="compositionally biased region" description="Polar residues" evidence="3">
    <location>
        <begin position="353"/>
        <end position="363"/>
    </location>
</feature>
<evidence type="ECO:0000259" key="5">
    <source>
        <dbReference type="Pfam" id="PF14915"/>
    </source>
</evidence>
<feature type="coiled-coil region" evidence="2">
    <location>
        <begin position="74"/>
        <end position="153"/>
    </location>
</feature>
<dbReference type="Pfam" id="PF14915">
    <property type="entry name" value="CCDC144C"/>
    <property type="match status" value="1"/>
</dbReference>
<dbReference type="InterPro" id="IPR039497">
    <property type="entry name" value="CC144C-like_CC_dom"/>
</dbReference>
<feature type="region of interest" description="Disordered" evidence="3">
    <location>
        <begin position="1"/>
        <end position="25"/>
    </location>
</feature>
<sequence>MAEDFDELTQSSDTATDDIDSPTSGYRHASLLVQKLDLPDLDSRTKVKLQNIFHEYERSNQKTRSRCEYEADKVRQLEMERTELKSNLEEVKDVKFHLKQEQENRRNATMMYDATRDKLRRMEEQHELEVQERQKVELTLRNQELEMRTLVNNMKQVLPETFHLCFCRLLAQERSARSLQENLLSTHLRKQQEIEDENKRHMRDATGVGTETFPPCQVDDLQGQLEKEASRRSQLEKVNSDLRDQLASLKGLSRSNEQLERSRRQLEEEVLDLRRRMEASQVEQGQVEQYRRDADEKARQEVQQKLEQVNLFLQSQAASQEALDQIRAANEANLRSQLEQKIRELEGELGRARTTQQDSLNQRDSTRTELDRYRQLYSEELRLRKSLAAKLERSAEANSKLLNERSRSLITSNIGNGSLGGASLDLGSLASPANYGATLGPLSRSLGLGLPLFSPMAEAQSSRVEDYLAKVCTAIPLLTRITTALSRRGSLF</sequence>
<keyword evidence="1 2" id="KW-0175">Coiled coil</keyword>
<protein>
    <submittedName>
        <fullName evidence="6">Uncharacterized protein</fullName>
    </submittedName>
</protein>
<dbReference type="PANTHER" id="PTHR22245">
    <property type="entry name" value="COILED-COIL DOMAIN-CONTAINING PROTEIN 144A-RELATED"/>
    <property type="match status" value="1"/>
</dbReference>
<evidence type="ECO:0000256" key="1">
    <source>
        <dbReference type="ARBA" id="ARBA00023054"/>
    </source>
</evidence>
<dbReference type="Proteomes" id="UP000472267">
    <property type="component" value="Chromosome 7"/>
</dbReference>
<dbReference type="InterPro" id="IPR040118">
    <property type="entry name" value="C144A/B/C"/>
</dbReference>
<evidence type="ECO:0000313" key="6">
    <source>
        <dbReference type="Ensembl" id="ENSSFAP00005034898.1"/>
    </source>
</evidence>
<proteinExistence type="predicted"/>
<reference evidence="6" key="3">
    <citation type="submission" date="2025-09" db="UniProtKB">
        <authorList>
            <consortium name="Ensembl"/>
        </authorList>
    </citation>
    <scope>IDENTIFICATION</scope>
</reference>
<reference evidence="6" key="2">
    <citation type="submission" date="2025-08" db="UniProtKB">
        <authorList>
            <consortium name="Ensembl"/>
        </authorList>
    </citation>
    <scope>IDENTIFICATION</scope>
</reference>
<evidence type="ECO:0000259" key="4">
    <source>
        <dbReference type="Pfam" id="PF12001"/>
    </source>
</evidence>
<feature type="region of interest" description="Disordered" evidence="3">
    <location>
        <begin position="347"/>
        <end position="367"/>
    </location>
</feature>
<dbReference type="OMA" id="IEWEHEL"/>
<dbReference type="Ensembl" id="ENSSFAT00005036206.1">
    <property type="protein sequence ID" value="ENSSFAP00005034898.1"/>
    <property type="gene ID" value="ENSSFAG00005017697.1"/>
</dbReference>
<feature type="domain" description="CCDC144C-like coiled-coil" evidence="5">
    <location>
        <begin position="96"/>
        <end position="250"/>
    </location>
</feature>
<evidence type="ECO:0000256" key="3">
    <source>
        <dbReference type="SAM" id="MobiDB-lite"/>
    </source>
</evidence>
<evidence type="ECO:0000256" key="2">
    <source>
        <dbReference type="SAM" id="Coils"/>
    </source>
</evidence>
<evidence type="ECO:0000313" key="7">
    <source>
        <dbReference type="Proteomes" id="UP000472267"/>
    </source>
</evidence>
<feature type="coiled-coil region" evidence="2">
    <location>
        <begin position="218"/>
        <end position="283"/>
    </location>
</feature>
<organism evidence="6 7">
    <name type="scientific">Salarias fasciatus</name>
    <name type="common">Jewelled blenny</name>
    <name type="synonym">Blennius fasciatus</name>
    <dbReference type="NCBI Taxonomy" id="181472"/>
    <lineage>
        <taxon>Eukaryota</taxon>
        <taxon>Metazoa</taxon>
        <taxon>Chordata</taxon>
        <taxon>Craniata</taxon>
        <taxon>Vertebrata</taxon>
        <taxon>Euteleostomi</taxon>
        <taxon>Actinopterygii</taxon>
        <taxon>Neopterygii</taxon>
        <taxon>Teleostei</taxon>
        <taxon>Neoteleostei</taxon>
        <taxon>Acanthomorphata</taxon>
        <taxon>Ovalentaria</taxon>
        <taxon>Blenniimorphae</taxon>
        <taxon>Blenniiformes</taxon>
        <taxon>Blennioidei</taxon>
        <taxon>Blenniidae</taxon>
        <taxon>Salariinae</taxon>
        <taxon>Salarias</taxon>
    </lineage>
</organism>
<reference evidence="6" key="1">
    <citation type="submission" date="2019-06" db="EMBL/GenBank/DDBJ databases">
        <authorList>
            <consortium name="Wellcome Sanger Institute Data Sharing"/>
        </authorList>
    </citation>
    <scope>NUCLEOTIDE SEQUENCE [LARGE SCALE GENOMIC DNA]</scope>
</reference>